<protein>
    <submittedName>
        <fullName evidence="6">AraC family transcriptional regulator</fullName>
    </submittedName>
</protein>
<evidence type="ECO:0000256" key="4">
    <source>
        <dbReference type="ARBA" id="ARBA00023163"/>
    </source>
</evidence>
<dbReference type="InterPro" id="IPR037923">
    <property type="entry name" value="HTH-like"/>
</dbReference>
<proteinExistence type="predicted"/>
<reference evidence="6 7" key="1">
    <citation type="submission" date="2024-02" db="EMBL/GenBank/DDBJ databases">
        <title>Genome sequence of Aquincola sp. MAHUQ-54.</title>
        <authorList>
            <person name="Huq M.A."/>
        </authorList>
    </citation>
    <scope>NUCLEOTIDE SEQUENCE [LARGE SCALE GENOMIC DNA]</scope>
    <source>
        <strain evidence="6 7">MAHUQ-54</strain>
    </source>
</reference>
<keyword evidence="4" id="KW-0804">Transcription</keyword>
<evidence type="ECO:0000256" key="2">
    <source>
        <dbReference type="ARBA" id="ARBA00023125"/>
    </source>
</evidence>
<evidence type="ECO:0000313" key="7">
    <source>
        <dbReference type="Proteomes" id="UP001336250"/>
    </source>
</evidence>
<organism evidence="6 7">
    <name type="scientific">Aquincola agrisoli</name>
    <dbReference type="NCBI Taxonomy" id="3119538"/>
    <lineage>
        <taxon>Bacteria</taxon>
        <taxon>Pseudomonadati</taxon>
        <taxon>Pseudomonadota</taxon>
        <taxon>Betaproteobacteria</taxon>
        <taxon>Burkholderiales</taxon>
        <taxon>Sphaerotilaceae</taxon>
        <taxon>Aquincola</taxon>
    </lineage>
</organism>
<dbReference type="Proteomes" id="UP001336250">
    <property type="component" value="Unassembled WGS sequence"/>
</dbReference>
<feature type="domain" description="HTH araC/xylS-type" evidence="5">
    <location>
        <begin position="181"/>
        <end position="262"/>
    </location>
</feature>
<keyword evidence="1" id="KW-0805">Transcription regulation</keyword>
<gene>
    <name evidence="6" type="ORF">V4F39_26655</name>
</gene>
<dbReference type="Gene3D" id="1.10.10.60">
    <property type="entry name" value="Homeodomain-like"/>
    <property type="match status" value="1"/>
</dbReference>
<dbReference type="GO" id="GO:0043565">
    <property type="term" value="F:sequence-specific DNA binding"/>
    <property type="evidence" value="ECO:0007669"/>
    <property type="project" value="InterPro"/>
</dbReference>
<dbReference type="SUPFAM" id="SSF51215">
    <property type="entry name" value="Regulatory protein AraC"/>
    <property type="match status" value="1"/>
</dbReference>
<dbReference type="EMBL" id="JAZIBG010000058">
    <property type="protein sequence ID" value="MEF7617519.1"/>
    <property type="molecule type" value="Genomic_DNA"/>
</dbReference>
<name>A0AAW9QPM6_9BURK</name>
<dbReference type="Gene3D" id="2.60.120.10">
    <property type="entry name" value="Jelly Rolls"/>
    <property type="match status" value="1"/>
</dbReference>
<evidence type="ECO:0000256" key="3">
    <source>
        <dbReference type="ARBA" id="ARBA00023159"/>
    </source>
</evidence>
<dbReference type="GO" id="GO:0003700">
    <property type="term" value="F:DNA-binding transcription factor activity"/>
    <property type="evidence" value="ECO:0007669"/>
    <property type="project" value="InterPro"/>
</dbReference>
<dbReference type="PROSITE" id="PS00041">
    <property type="entry name" value="HTH_ARAC_FAMILY_1"/>
    <property type="match status" value="1"/>
</dbReference>
<dbReference type="Pfam" id="PF02311">
    <property type="entry name" value="AraC_binding"/>
    <property type="match status" value="1"/>
</dbReference>
<dbReference type="InterPro" id="IPR009057">
    <property type="entry name" value="Homeodomain-like_sf"/>
</dbReference>
<evidence type="ECO:0000259" key="5">
    <source>
        <dbReference type="PROSITE" id="PS01124"/>
    </source>
</evidence>
<dbReference type="PANTHER" id="PTHR46796">
    <property type="entry name" value="HTH-TYPE TRANSCRIPTIONAL ACTIVATOR RHAS-RELATED"/>
    <property type="match status" value="1"/>
</dbReference>
<dbReference type="RefSeq" id="WP_332293282.1">
    <property type="nucleotide sequence ID" value="NZ_JAZIBG010000058.1"/>
</dbReference>
<dbReference type="SUPFAM" id="SSF46689">
    <property type="entry name" value="Homeodomain-like"/>
    <property type="match status" value="1"/>
</dbReference>
<accession>A0AAW9QPM6</accession>
<dbReference type="PANTHER" id="PTHR46796:SF2">
    <property type="entry name" value="TRANSCRIPTIONAL REGULATORY PROTEIN"/>
    <property type="match status" value="1"/>
</dbReference>
<comment type="caution">
    <text evidence="6">The sequence shown here is derived from an EMBL/GenBank/DDBJ whole genome shotgun (WGS) entry which is preliminary data.</text>
</comment>
<dbReference type="InterPro" id="IPR018060">
    <property type="entry name" value="HTH_AraC"/>
</dbReference>
<keyword evidence="2" id="KW-0238">DNA-binding</keyword>
<evidence type="ECO:0000256" key="1">
    <source>
        <dbReference type="ARBA" id="ARBA00023015"/>
    </source>
</evidence>
<dbReference type="PROSITE" id="PS01124">
    <property type="entry name" value="HTH_ARAC_FAMILY_2"/>
    <property type="match status" value="1"/>
</dbReference>
<dbReference type="InterPro" id="IPR018062">
    <property type="entry name" value="HTH_AraC-typ_CS"/>
</dbReference>
<keyword evidence="3" id="KW-0010">Activator</keyword>
<dbReference type="Pfam" id="PF12833">
    <property type="entry name" value="HTH_18"/>
    <property type="match status" value="1"/>
</dbReference>
<dbReference type="InterPro" id="IPR003313">
    <property type="entry name" value="AraC-bd"/>
</dbReference>
<dbReference type="AlphaFoldDB" id="A0AAW9QPM6"/>
<dbReference type="SMART" id="SM00342">
    <property type="entry name" value="HTH_ARAC"/>
    <property type="match status" value="1"/>
</dbReference>
<keyword evidence="7" id="KW-1185">Reference proteome</keyword>
<dbReference type="InterPro" id="IPR014710">
    <property type="entry name" value="RmlC-like_jellyroll"/>
</dbReference>
<sequence>MRANVRYWLLPGLSPVEMLAADYFNQRFSAHWHLGYAVGVVTRGAQRFRADGLAWSAGPGDVVTLNPGQVHDGEALTPGGWSVRMAYFPGPALAALLGVGEPGAFGCPVARQPALASAFLDWHDAMETEHDPVRALAATRAFAALLRPSLLPGTKAGAAEAALQAERQRLVGLADVGAAAVSALAEPRALSRFTVWRQCKSGLGIAPKPLMTHLRLIAVKRLLVEGHPVADAALACGFHDQSHLTRQFASAYGITPAQFRRVAGGAAVPAGPG</sequence>
<dbReference type="InterPro" id="IPR050204">
    <property type="entry name" value="AraC_XylS_family_regulators"/>
</dbReference>
<evidence type="ECO:0000313" key="6">
    <source>
        <dbReference type="EMBL" id="MEF7617519.1"/>
    </source>
</evidence>